<keyword evidence="2" id="KW-1185">Reference proteome</keyword>
<dbReference type="AlphaFoldDB" id="A0A5C5ZP90"/>
<dbReference type="Proteomes" id="UP000316213">
    <property type="component" value="Unassembled WGS sequence"/>
</dbReference>
<protein>
    <submittedName>
        <fullName evidence="1">Uncharacterized protein</fullName>
    </submittedName>
</protein>
<evidence type="ECO:0000313" key="1">
    <source>
        <dbReference type="EMBL" id="TWT89294.1"/>
    </source>
</evidence>
<name>A0A5C5ZP90_9BACT</name>
<evidence type="ECO:0000313" key="2">
    <source>
        <dbReference type="Proteomes" id="UP000316213"/>
    </source>
</evidence>
<gene>
    <name evidence="1" type="ORF">Pla100_56110</name>
</gene>
<comment type="caution">
    <text evidence="1">The sequence shown here is derived from an EMBL/GenBank/DDBJ whole genome shotgun (WGS) entry which is preliminary data.</text>
</comment>
<dbReference type="EMBL" id="SJPM01000019">
    <property type="protein sequence ID" value="TWT89294.1"/>
    <property type="molecule type" value="Genomic_DNA"/>
</dbReference>
<reference evidence="1 2" key="1">
    <citation type="submission" date="2019-02" db="EMBL/GenBank/DDBJ databases">
        <title>Deep-cultivation of Planctomycetes and their phenomic and genomic characterization uncovers novel biology.</title>
        <authorList>
            <person name="Wiegand S."/>
            <person name="Jogler M."/>
            <person name="Boedeker C."/>
            <person name="Pinto D."/>
            <person name="Vollmers J."/>
            <person name="Rivas-Marin E."/>
            <person name="Kohn T."/>
            <person name="Peeters S.H."/>
            <person name="Heuer A."/>
            <person name="Rast P."/>
            <person name="Oberbeckmann S."/>
            <person name="Bunk B."/>
            <person name="Jeske O."/>
            <person name="Meyerdierks A."/>
            <person name="Storesund J.E."/>
            <person name="Kallscheuer N."/>
            <person name="Luecker S."/>
            <person name="Lage O.M."/>
            <person name="Pohl T."/>
            <person name="Merkel B.J."/>
            <person name="Hornburger P."/>
            <person name="Mueller R.-W."/>
            <person name="Bruemmer F."/>
            <person name="Labrenz M."/>
            <person name="Spormann A.M."/>
            <person name="Op Den Camp H."/>
            <person name="Overmann J."/>
            <person name="Amann R."/>
            <person name="Jetten M.S.M."/>
            <person name="Mascher T."/>
            <person name="Medema M.H."/>
            <person name="Devos D.P."/>
            <person name="Kaster A.-K."/>
            <person name="Ovreas L."/>
            <person name="Rohde M."/>
            <person name="Galperin M.Y."/>
            <person name="Jogler C."/>
        </authorList>
    </citation>
    <scope>NUCLEOTIDE SEQUENCE [LARGE SCALE GENOMIC DNA]</scope>
    <source>
        <strain evidence="1 2">Pla100</strain>
    </source>
</reference>
<accession>A0A5C5ZP90</accession>
<sequence>MINRGCQGSVVGLHQCPNDHFLDESTIHSKLPVFGSSLALRQNLISALAERVSGLLL</sequence>
<proteinExistence type="predicted"/>
<organism evidence="1 2">
    <name type="scientific">Neorhodopirellula pilleata</name>
    <dbReference type="NCBI Taxonomy" id="2714738"/>
    <lineage>
        <taxon>Bacteria</taxon>
        <taxon>Pseudomonadati</taxon>
        <taxon>Planctomycetota</taxon>
        <taxon>Planctomycetia</taxon>
        <taxon>Pirellulales</taxon>
        <taxon>Pirellulaceae</taxon>
        <taxon>Neorhodopirellula</taxon>
    </lineage>
</organism>